<evidence type="ECO:0000256" key="1">
    <source>
        <dbReference type="SAM" id="MobiDB-lite"/>
    </source>
</evidence>
<evidence type="ECO:0000313" key="3">
    <source>
        <dbReference type="EMBL" id="OQD78444.1"/>
    </source>
</evidence>
<protein>
    <submittedName>
        <fullName evidence="3">Uncharacterized protein</fullName>
    </submittedName>
</protein>
<evidence type="ECO:0000256" key="2">
    <source>
        <dbReference type="SAM" id="SignalP"/>
    </source>
</evidence>
<evidence type="ECO:0000313" key="4">
    <source>
        <dbReference type="Proteomes" id="UP000191522"/>
    </source>
</evidence>
<feature type="region of interest" description="Disordered" evidence="1">
    <location>
        <begin position="40"/>
        <end position="80"/>
    </location>
</feature>
<gene>
    <name evidence="3" type="ORF">PENDEC_c001G05565</name>
</gene>
<comment type="caution">
    <text evidence="3">The sequence shown here is derived from an EMBL/GenBank/DDBJ whole genome shotgun (WGS) entry which is preliminary data.</text>
</comment>
<feature type="compositionally biased region" description="Polar residues" evidence="1">
    <location>
        <begin position="40"/>
        <end position="52"/>
    </location>
</feature>
<organism evidence="3 4">
    <name type="scientific">Penicillium decumbens</name>
    <dbReference type="NCBI Taxonomy" id="69771"/>
    <lineage>
        <taxon>Eukaryota</taxon>
        <taxon>Fungi</taxon>
        <taxon>Dikarya</taxon>
        <taxon>Ascomycota</taxon>
        <taxon>Pezizomycotina</taxon>
        <taxon>Eurotiomycetes</taxon>
        <taxon>Eurotiomycetidae</taxon>
        <taxon>Eurotiales</taxon>
        <taxon>Aspergillaceae</taxon>
        <taxon>Penicillium</taxon>
    </lineage>
</organism>
<feature type="compositionally biased region" description="Basic and acidic residues" evidence="1">
    <location>
        <begin position="67"/>
        <end position="80"/>
    </location>
</feature>
<dbReference type="OrthoDB" id="4477950at2759"/>
<reference evidence="4" key="1">
    <citation type="journal article" date="2017" name="Nat. Microbiol.">
        <title>Global analysis of biosynthetic gene clusters reveals vast potential of secondary metabolite production in Penicillium species.</title>
        <authorList>
            <person name="Nielsen J.C."/>
            <person name="Grijseels S."/>
            <person name="Prigent S."/>
            <person name="Ji B."/>
            <person name="Dainat J."/>
            <person name="Nielsen K.F."/>
            <person name="Frisvad J.C."/>
            <person name="Workman M."/>
            <person name="Nielsen J."/>
        </authorList>
    </citation>
    <scope>NUCLEOTIDE SEQUENCE [LARGE SCALE GENOMIC DNA]</scope>
    <source>
        <strain evidence="4">IBT 11843</strain>
    </source>
</reference>
<dbReference type="AlphaFoldDB" id="A0A1V6PNA9"/>
<dbReference type="EMBL" id="MDYL01000001">
    <property type="protein sequence ID" value="OQD78444.1"/>
    <property type="molecule type" value="Genomic_DNA"/>
</dbReference>
<accession>A0A1V6PNA9</accession>
<feature type="signal peptide" evidence="2">
    <location>
        <begin position="1"/>
        <end position="20"/>
    </location>
</feature>
<feature type="chain" id="PRO_5011963473" evidence="2">
    <location>
        <begin position="21"/>
        <end position="134"/>
    </location>
</feature>
<keyword evidence="4" id="KW-1185">Reference proteome</keyword>
<keyword evidence="2" id="KW-0732">Signal</keyword>
<dbReference type="Proteomes" id="UP000191522">
    <property type="component" value="Unassembled WGS sequence"/>
</dbReference>
<dbReference type="OMA" id="SLQSQTC"/>
<name>A0A1V6PNA9_PENDC</name>
<sequence length="134" mass="14410">MQLTNLLGLCVVALAGSATAMPHLAAPYHGDHIPVRVPTNSTGAHNATTTGTRGKAPLTTGLSKAKNGTDGRNPHATHIPEVKHIPNHVKHIDHCNELCSLESQTCTIAMPEDDKYCWQMYLSCKAKCVPSDFE</sequence>
<proteinExistence type="predicted"/>